<protein>
    <submittedName>
        <fullName evidence="1">Uncharacterized protein</fullName>
    </submittedName>
</protein>
<dbReference type="PATRIC" id="fig|1348973.3.peg.1852"/>
<proteinExistence type="predicted"/>
<dbReference type="AlphaFoldDB" id="A0A072NMM9"/>
<evidence type="ECO:0000313" key="2">
    <source>
        <dbReference type="Proteomes" id="UP000027936"/>
    </source>
</evidence>
<evidence type="ECO:0000313" key="1">
    <source>
        <dbReference type="EMBL" id="KEF38691.1"/>
    </source>
</evidence>
<dbReference type="EMBL" id="JJRY01000006">
    <property type="protein sequence ID" value="KEF38691.1"/>
    <property type="molecule type" value="Genomic_DNA"/>
</dbReference>
<dbReference type="RefSeq" id="WP_233276119.1">
    <property type="nucleotide sequence ID" value="NZ_JJRY01000006.1"/>
</dbReference>
<gene>
    <name evidence="1" type="ORF">M670_01902</name>
</gene>
<name>A0A072NMM9_SCHAZ</name>
<reference evidence="1 2" key="1">
    <citation type="submission" date="2014-04" db="EMBL/GenBank/DDBJ databases">
        <title>Draft genome sequence of Bacillus azotoformans MEV2011, a (co-) denitrifying strain unable to grow in the presence of oxygen.</title>
        <authorList>
            <person name="Nielsen M."/>
            <person name="Schreiber L."/>
            <person name="Finster K."/>
            <person name="Schramm A."/>
        </authorList>
    </citation>
    <scope>NUCLEOTIDE SEQUENCE [LARGE SCALE GENOMIC DNA]</scope>
    <source>
        <strain evidence="1 2">MEV2011</strain>
    </source>
</reference>
<dbReference type="Proteomes" id="UP000027936">
    <property type="component" value="Unassembled WGS sequence"/>
</dbReference>
<organism evidence="1 2">
    <name type="scientific">Schinkia azotoformans MEV2011</name>
    <dbReference type="NCBI Taxonomy" id="1348973"/>
    <lineage>
        <taxon>Bacteria</taxon>
        <taxon>Bacillati</taxon>
        <taxon>Bacillota</taxon>
        <taxon>Bacilli</taxon>
        <taxon>Bacillales</taxon>
        <taxon>Bacillaceae</taxon>
        <taxon>Calidifontibacillus/Schinkia group</taxon>
        <taxon>Schinkia</taxon>
    </lineage>
</organism>
<sequence length="51" mass="6518">MIYPHYSNHEKIRIRHKKFMPTTAHLIEWYLIEKPKEMHKNLMQVWQERQK</sequence>
<comment type="caution">
    <text evidence="1">The sequence shown here is derived from an EMBL/GenBank/DDBJ whole genome shotgun (WGS) entry which is preliminary data.</text>
</comment>
<accession>A0A072NMM9</accession>